<gene>
    <name evidence="3" type="ORF">HJC23_002200</name>
</gene>
<evidence type="ECO:0000256" key="2">
    <source>
        <dbReference type="SAM" id="Phobius"/>
    </source>
</evidence>
<feature type="compositionally biased region" description="Low complexity" evidence="1">
    <location>
        <begin position="12"/>
        <end position="28"/>
    </location>
</feature>
<organism evidence="3 4">
    <name type="scientific">Cyclotella cryptica</name>
    <dbReference type="NCBI Taxonomy" id="29204"/>
    <lineage>
        <taxon>Eukaryota</taxon>
        <taxon>Sar</taxon>
        <taxon>Stramenopiles</taxon>
        <taxon>Ochrophyta</taxon>
        <taxon>Bacillariophyta</taxon>
        <taxon>Coscinodiscophyceae</taxon>
        <taxon>Thalassiosirophycidae</taxon>
        <taxon>Stephanodiscales</taxon>
        <taxon>Stephanodiscaceae</taxon>
        <taxon>Cyclotella</taxon>
    </lineage>
</organism>
<feature type="compositionally biased region" description="Polar residues" evidence="1">
    <location>
        <begin position="1"/>
        <end position="11"/>
    </location>
</feature>
<feature type="transmembrane region" description="Helical" evidence="2">
    <location>
        <begin position="191"/>
        <end position="212"/>
    </location>
</feature>
<proteinExistence type="predicted"/>
<keyword evidence="2" id="KW-0812">Transmembrane</keyword>
<feature type="transmembrane region" description="Helical" evidence="2">
    <location>
        <begin position="92"/>
        <end position="115"/>
    </location>
</feature>
<protein>
    <submittedName>
        <fullName evidence="3">Uncharacterized protein</fullName>
    </submittedName>
</protein>
<evidence type="ECO:0000313" key="3">
    <source>
        <dbReference type="EMBL" id="KAL3795929.1"/>
    </source>
</evidence>
<feature type="region of interest" description="Disordered" evidence="1">
    <location>
        <begin position="1"/>
        <end position="28"/>
    </location>
</feature>
<evidence type="ECO:0000256" key="1">
    <source>
        <dbReference type="SAM" id="MobiDB-lite"/>
    </source>
</evidence>
<dbReference type="EMBL" id="JABMIG020000067">
    <property type="protein sequence ID" value="KAL3795929.1"/>
    <property type="molecule type" value="Genomic_DNA"/>
</dbReference>
<keyword evidence="2" id="KW-1133">Transmembrane helix</keyword>
<feature type="transmembrane region" description="Helical" evidence="2">
    <location>
        <begin position="244"/>
        <end position="261"/>
    </location>
</feature>
<dbReference type="Proteomes" id="UP001516023">
    <property type="component" value="Unassembled WGS sequence"/>
</dbReference>
<accession>A0ABD3Q7R7</accession>
<keyword evidence="4" id="KW-1185">Reference proteome</keyword>
<keyword evidence="2" id="KW-0472">Membrane</keyword>
<comment type="caution">
    <text evidence="3">The sequence shown here is derived from an EMBL/GenBank/DDBJ whole genome shotgun (WGS) entry which is preliminary data.</text>
</comment>
<dbReference type="AlphaFoldDB" id="A0ABD3Q7R7"/>
<name>A0ABD3Q7R7_9STRA</name>
<feature type="transmembrane region" description="Helical" evidence="2">
    <location>
        <begin position="351"/>
        <end position="371"/>
    </location>
</feature>
<reference evidence="3 4" key="1">
    <citation type="journal article" date="2020" name="G3 (Bethesda)">
        <title>Improved Reference Genome for Cyclotella cryptica CCMP332, a Model for Cell Wall Morphogenesis, Salinity Adaptation, and Lipid Production in Diatoms (Bacillariophyta).</title>
        <authorList>
            <person name="Roberts W.R."/>
            <person name="Downey K.M."/>
            <person name="Ruck E.C."/>
            <person name="Traller J.C."/>
            <person name="Alverson A.J."/>
        </authorList>
    </citation>
    <scope>NUCLEOTIDE SEQUENCE [LARGE SCALE GENOMIC DNA]</scope>
    <source>
        <strain evidence="3 4">CCMP332</strain>
    </source>
</reference>
<evidence type="ECO:0000313" key="4">
    <source>
        <dbReference type="Proteomes" id="UP001516023"/>
    </source>
</evidence>
<sequence>MTKQQCNCEKISSSTPTASSDSVDSTANSSSVDLQQLYDEEEIIRRKLSLRTYHLPGNNWRQDWLMYINNNHLVFGLCCHHRLHPVTTKHRLIILLGSLAFGLTVTNAVYLYYLYGDTNYDDTAFALSISLSGEVVDNLPEKNVSLDISNGMAVLWTIGASAHAMFDLLLWHMIACGYCQRRKFNHAGWNMAIAIVSIFVALASFVVLYRAYQADGAPRPDTLHLLNAEREDSRRMNELSKSEFCGSEFVLMALYWFLCVLKDPTLDFRRVMSLDWKISIPIYSMVRKQVSGKKLSKSIIKRNSMLRQVDKKTKCQWKQYHHYDSHLLTDIPSGRIQKFSTTMVGRNNDKLFASLFVFTPIIQAILFSGILGCCGKVPLVGGRPRSVALEKERVNRPSRKQMQV</sequence>
<feature type="transmembrane region" description="Helical" evidence="2">
    <location>
        <begin position="153"/>
        <end position="179"/>
    </location>
</feature>